<dbReference type="Proteomes" id="UP000000311">
    <property type="component" value="Unassembled WGS sequence"/>
</dbReference>
<evidence type="ECO:0000313" key="2">
    <source>
        <dbReference type="EMBL" id="EFN60728.1"/>
    </source>
</evidence>
<dbReference type="AlphaFoldDB" id="E2B0Q6"/>
<sequence>MVCPSLDKQPEILRDDPLLTDNEPADDPEHILWVTGDTRTLRSTGSVLSCSPSSPTTQPSPLYSYHVNAPYRASTNSYFLPLCQARRKAILVERKERRK</sequence>
<evidence type="ECO:0000256" key="1">
    <source>
        <dbReference type="SAM" id="MobiDB-lite"/>
    </source>
</evidence>
<name>E2B0Q6_CAMFO</name>
<dbReference type="InParanoid" id="E2B0Q6"/>
<feature type="region of interest" description="Disordered" evidence="1">
    <location>
        <begin position="1"/>
        <end position="29"/>
    </location>
</feature>
<gene>
    <name evidence="2" type="ORF">EAG_09367</name>
</gene>
<organism evidence="3">
    <name type="scientific">Camponotus floridanus</name>
    <name type="common">Florida carpenter ant</name>
    <dbReference type="NCBI Taxonomy" id="104421"/>
    <lineage>
        <taxon>Eukaryota</taxon>
        <taxon>Metazoa</taxon>
        <taxon>Ecdysozoa</taxon>
        <taxon>Arthropoda</taxon>
        <taxon>Hexapoda</taxon>
        <taxon>Insecta</taxon>
        <taxon>Pterygota</taxon>
        <taxon>Neoptera</taxon>
        <taxon>Endopterygota</taxon>
        <taxon>Hymenoptera</taxon>
        <taxon>Apocrita</taxon>
        <taxon>Aculeata</taxon>
        <taxon>Formicoidea</taxon>
        <taxon>Formicidae</taxon>
        <taxon>Formicinae</taxon>
        <taxon>Camponotus</taxon>
    </lineage>
</organism>
<keyword evidence="3" id="KW-1185">Reference proteome</keyword>
<accession>E2B0Q6</accession>
<evidence type="ECO:0000313" key="3">
    <source>
        <dbReference type="Proteomes" id="UP000000311"/>
    </source>
</evidence>
<reference evidence="2 3" key="1">
    <citation type="journal article" date="2010" name="Science">
        <title>Genomic comparison of the ants Camponotus floridanus and Harpegnathos saltator.</title>
        <authorList>
            <person name="Bonasio R."/>
            <person name="Zhang G."/>
            <person name="Ye C."/>
            <person name="Mutti N.S."/>
            <person name="Fang X."/>
            <person name="Qin N."/>
            <person name="Donahue G."/>
            <person name="Yang P."/>
            <person name="Li Q."/>
            <person name="Li C."/>
            <person name="Zhang P."/>
            <person name="Huang Z."/>
            <person name="Berger S.L."/>
            <person name="Reinberg D."/>
            <person name="Wang J."/>
            <person name="Liebig J."/>
        </authorList>
    </citation>
    <scope>NUCLEOTIDE SEQUENCE [LARGE SCALE GENOMIC DNA]</scope>
    <source>
        <strain evidence="3">C129</strain>
    </source>
</reference>
<dbReference type="EMBL" id="GL444666">
    <property type="protein sequence ID" value="EFN60728.1"/>
    <property type="molecule type" value="Genomic_DNA"/>
</dbReference>
<proteinExistence type="predicted"/>
<protein>
    <submittedName>
        <fullName evidence="2">Uncharacterized protein</fullName>
    </submittedName>
</protein>
<feature type="compositionally biased region" description="Basic and acidic residues" evidence="1">
    <location>
        <begin position="8"/>
        <end position="17"/>
    </location>
</feature>